<organism evidence="1 2">
    <name type="scientific">Eumeta variegata</name>
    <name type="common">Bagworm moth</name>
    <name type="synonym">Eumeta japonica</name>
    <dbReference type="NCBI Taxonomy" id="151549"/>
    <lineage>
        <taxon>Eukaryota</taxon>
        <taxon>Metazoa</taxon>
        <taxon>Ecdysozoa</taxon>
        <taxon>Arthropoda</taxon>
        <taxon>Hexapoda</taxon>
        <taxon>Insecta</taxon>
        <taxon>Pterygota</taxon>
        <taxon>Neoptera</taxon>
        <taxon>Endopterygota</taxon>
        <taxon>Lepidoptera</taxon>
        <taxon>Glossata</taxon>
        <taxon>Ditrysia</taxon>
        <taxon>Tineoidea</taxon>
        <taxon>Psychidae</taxon>
        <taxon>Oiketicinae</taxon>
        <taxon>Eumeta</taxon>
    </lineage>
</organism>
<dbReference type="AlphaFoldDB" id="A0A4C1ZB89"/>
<keyword evidence="2" id="KW-1185">Reference proteome</keyword>
<reference evidence="1 2" key="1">
    <citation type="journal article" date="2019" name="Commun. Biol.">
        <title>The bagworm genome reveals a unique fibroin gene that provides high tensile strength.</title>
        <authorList>
            <person name="Kono N."/>
            <person name="Nakamura H."/>
            <person name="Ohtoshi R."/>
            <person name="Tomita M."/>
            <person name="Numata K."/>
            <person name="Arakawa K."/>
        </authorList>
    </citation>
    <scope>NUCLEOTIDE SEQUENCE [LARGE SCALE GENOMIC DNA]</scope>
</reference>
<dbReference type="EMBL" id="BGZK01001644">
    <property type="protein sequence ID" value="GBP83855.1"/>
    <property type="molecule type" value="Genomic_DNA"/>
</dbReference>
<sequence>MKYDEHPMDMRLDKAVCTVFTLLGAGFPLARGMGKEEKNPLWAVHAPGHTGVSDSHRTKNLLNNSWL</sequence>
<protein>
    <submittedName>
        <fullName evidence="1">Uncharacterized protein</fullName>
    </submittedName>
</protein>
<evidence type="ECO:0000313" key="1">
    <source>
        <dbReference type="EMBL" id="GBP83855.1"/>
    </source>
</evidence>
<proteinExistence type="predicted"/>
<accession>A0A4C1ZB89</accession>
<comment type="caution">
    <text evidence="1">The sequence shown here is derived from an EMBL/GenBank/DDBJ whole genome shotgun (WGS) entry which is preliminary data.</text>
</comment>
<evidence type="ECO:0000313" key="2">
    <source>
        <dbReference type="Proteomes" id="UP000299102"/>
    </source>
</evidence>
<name>A0A4C1ZB89_EUMVA</name>
<dbReference type="Proteomes" id="UP000299102">
    <property type="component" value="Unassembled WGS sequence"/>
</dbReference>
<gene>
    <name evidence="1" type="ORF">EVAR_64120_1</name>
</gene>